<reference evidence="1 2" key="1">
    <citation type="journal article" date="2011" name="J. Bacteriol.">
        <title>Complete genome sequence of Burkholderia rhizoxinica, an endosymbiont of Rhizopus microsporus.</title>
        <authorList>
            <person name="Lackner G."/>
            <person name="Moebius N."/>
            <person name="Partida-Martinez L."/>
            <person name="Hertweck C."/>
        </authorList>
    </citation>
    <scope>NUCLEOTIDE SEQUENCE [LARGE SCALE GENOMIC DNA]</scope>
    <source>
        <strain evidence="2">DSM 19002 / CIP 109453 / HKI 454</strain>
        <plasmid evidence="1 2">pBRH01</plasmid>
    </source>
</reference>
<gene>
    <name evidence="1" type="ordered locus">RBRH_04221</name>
</gene>
<dbReference type="AlphaFoldDB" id="E5ATR2"/>
<dbReference type="HOGENOM" id="CLU_2583026_0_0_4"/>
<dbReference type="EMBL" id="FR687360">
    <property type="protein sequence ID" value="CBW76486.1"/>
    <property type="molecule type" value="Genomic_DNA"/>
</dbReference>
<name>E5ATR2_MYCRK</name>
<organism evidence="1 2">
    <name type="scientific">Mycetohabitans rhizoxinica (strain DSM 19002 / CIP 109453 / HKI 454)</name>
    <name type="common">Paraburkholderia rhizoxinica</name>
    <dbReference type="NCBI Taxonomy" id="882378"/>
    <lineage>
        <taxon>Bacteria</taxon>
        <taxon>Pseudomonadati</taxon>
        <taxon>Pseudomonadota</taxon>
        <taxon>Betaproteobacteria</taxon>
        <taxon>Burkholderiales</taxon>
        <taxon>Burkholderiaceae</taxon>
        <taxon>Mycetohabitans</taxon>
    </lineage>
</organism>
<protein>
    <submittedName>
        <fullName evidence="1">Uncharacterized protein</fullName>
    </submittedName>
</protein>
<keyword evidence="1" id="KW-0614">Plasmid</keyword>
<proteinExistence type="predicted"/>
<evidence type="ECO:0000313" key="1">
    <source>
        <dbReference type="EMBL" id="CBW76486.1"/>
    </source>
</evidence>
<sequence length="80" mass="9053">MQVGGRILSQDLDHRWARRTPIEYRRSSRCSITRYHGPFANSADDQHDVDTQSPAHVCAGERNRALSCTHSNRATIIASF</sequence>
<evidence type="ECO:0000313" key="2">
    <source>
        <dbReference type="Proteomes" id="UP000007437"/>
    </source>
</evidence>
<geneLocation type="plasmid" evidence="1 2">
    <name>pBRH01</name>
</geneLocation>
<dbReference type="Proteomes" id="UP000007437">
    <property type="component" value="Plasmid pBRH01"/>
</dbReference>
<accession>E5ATR2</accession>
<dbReference type="KEGG" id="brh:RBRH_04221"/>